<name>A0A6J6ZKT6_9ZZZZ</name>
<reference evidence="1" key="1">
    <citation type="submission" date="2020-05" db="EMBL/GenBank/DDBJ databases">
        <authorList>
            <person name="Chiriac C."/>
            <person name="Salcher M."/>
            <person name="Ghai R."/>
            <person name="Kavagutti S V."/>
        </authorList>
    </citation>
    <scope>NUCLEOTIDE SEQUENCE</scope>
</reference>
<organism evidence="1">
    <name type="scientific">freshwater metagenome</name>
    <dbReference type="NCBI Taxonomy" id="449393"/>
    <lineage>
        <taxon>unclassified sequences</taxon>
        <taxon>metagenomes</taxon>
        <taxon>ecological metagenomes</taxon>
    </lineage>
</organism>
<gene>
    <name evidence="1" type="ORF">UFOPK3124_01106</name>
</gene>
<proteinExistence type="predicted"/>
<evidence type="ECO:0000313" key="1">
    <source>
        <dbReference type="EMBL" id="CAB4822401.1"/>
    </source>
</evidence>
<dbReference type="AlphaFoldDB" id="A0A6J6ZKT6"/>
<protein>
    <submittedName>
        <fullName evidence="1">Unannotated protein</fullName>
    </submittedName>
</protein>
<dbReference type="EMBL" id="CAFAAY010000111">
    <property type="protein sequence ID" value="CAB4822401.1"/>
    <property type="molecule type" value="Genomic_DNA"/>
</dbReference>
<accession>A0A6J6ZKT6</accession>
<sequence>MISSALSTGSAVPATSGAPALAAILRAETLSPSALMADGGGPIQINPASITLCANCAFSERNP</sequence>